<dbReference type="RefSeq" id="WP_154791114.1">
    <property type="nucleotide sequence ID" value="NZ_WMBB01000016.1"/>
</dbReference>
<reference evidence="1 2" key="1">
    <citation type="submission" date="2019-11" db="EMBL/GenBank/DDBJ databases">
        <title>Nocardia sp. nov. CT2-14 isolated from soil.</title>
        <authorList>
            <person name="Kanchanasin P."/>
            <person name="Tanasupawat S."/>
            <person name="Yuki M."/>
            <person name="Kudo T."/>
        </authorList>
    </citation>
    <scope>NUCLEOTIDE SEQUENCE [LARGE SCALE GENOMIC DNA]</scope>
    <source>
        <strain evidence="1 2">CT2-14</strain>
    </source>
</reference>
<sequence>MAAVVPINVIPFGPAAVPIMSIAQVATELPSYPDRFEQLLSAAAAKTESGEFLLISAFAIGKLW</sequence>
<evidence type="ECO:0000313" key="1">
    <source>
        <dbReference type="EMBL" id="MTE16686.1"/>
    </source>
</evidence>
<protein>
    <submittedName>
        <fullName evidence="1">Uncharacterized protein</fullName>
    </submittedName>
</protein>
<dbReference type="EMBL" id="WMBB01000016">
    <property type="protein sequence ID" value="MTE16686.1"/>
    <property type="molecule type" value="Genomic_DNA"/>
</dbReference>
<comment type="caution">
    <text evidence="1">The sequence shown here is derived from an EMBL/GenBank/DDBJ whole genome shotgun (WGS) entry which is preliminary data.</text>
</comment>
<accession>A0A6I3L8W3</accession>
<evidence type="ECO:0000313" key="2">
    <source>
        <dbReference type="Proteomes" id="UP000432464"/>
    </source>
</evidence>
<proteinExistence type="predicted"/>
<keyword evidence="2" id="KW-1185">Reference proteome</keyword>
<organism evidence="1 2">
    <name type="scientific">Nocardia aurantiaca</name>
    <dbReference type="NCBI Taxonomy" id="2675850"/>
    <lineage>
        <taxon>Bacteria</taxon>
        <taxon>Bacillati</taxon>
        <taxon>Actinomycetota</taxon>
        <taxon>Actinomycetes</taxon>
        <taxon>Mycobacteriales</taxon>
        <taxon>Nocardiaceae</taxon>
        <taxon>Nocardia</taxon>
    </lineage>
</organism>
<dbReference type="AlphaFoldDB" id="A0A6I3L8W3"/>
<gene>
    <name evidence="1" type="ORF">GLP40_28490</name>
</gene>
<dbReference type="Proteomes" id="UP000432464">
    <property type="component" value="Unassembled WGS sequence"/>
</dbReference>
<name>A0A6I3L8W3_9NOCA</name>